<name>A0A0C3BYX4_HEBCY</name>
<organism evidence="1 2">
    <name type="scientific">Hebeloma cylindrosporum</name>
    <dbReference type="NCBI Taxonomy" id="76867"/>
    <lineage>
        <taxon>Eukaryota</taxon>
        <taxon>Fungi</taxon>
        <taxon>Dikarya</taxon>
        <taxon>Basidiomycota</taxon>
        <taxon>Agaricomycotina</taxon>
        <taxon>Agaricomycetes</taxon>
        <taxon>Agaricomycetidae</taxon>
        <taxon>Agaricales</taxon>
        <taxon>Agaricineae</taxon>
        <taxon>Hymenogastraceae</taxon>
        <taxon>Hebeloma</taxon>
    </lineage>
</organism>
<proteinExistence type="predicted"/>
<evidence type="ECO:0000313" key="1">
    <source>
        <dbReference type="EMBL" id="KIM41790.1"/>
    </source>
</evidence>
<dbReference type="AlphaFoldDB" id="A0A0C3BYX4"/>
<gene>
    <name evidence="1" type="ORF">M413DRAFT_138114</name>
</gene>
<reference evidence="2" key="2">
    <citation type="submission" date="2015-01" db="EMBL/GenBank/DDBJ databases">
        <title>Evolutionary Origins and Diversification of the Mycorrhizal Mutualists.</title>
        <authorList>
            <consortium name="DOE Joint Genome Institute"/>
            <consortium name="Mycorrhizal Genomics Consortium"/>
            <person name="Kohler A."/>
            <person name="Kuo A."/>
            <person name="Nagy L.G."/>
            <person name="Floudas D."/>
            <person name="Copeland A."/>
            <person name="Barry K.W."/>
            <person name="Cichocki N."/>
            <person name="Veneault-Fourrey C."/>
            <person name="LaButti K."/>
            <person name="Lindquist E.A."/>
            <person name="Lipzen A."/>
            <person name="Lundell T."/>
            <person name="Morin E."/>
            <person name="Murat C."/>
            <person name="Riley R."/>
            <person name="Ohm R."/>
            <person name="Sun H."/>
            <person name="Tunlid A."/>
            <person name="Henrissat B."/>
            <person name="Grigoriev I.V."/>
            <person name="Hibbett D.S."/>
            <person name="Martin F."/>
        </authorList>
    </citation>
    <scope>NUCLEOTIDE SEQUENCE [LARGE SCALE GENOMIC DNA]</scope>
    <source>
        <strain evidence="2">h7</strain>
    </source>
</reference>
<reference evidence="1 2" key="1">
    <citation type="submission" date="2014-04" db="EMBL/GenBank/DDBJ databases">
        <authorList>
            <consortium name="DOE Joint Genome Institute"/>
            <person name="Kuo A."/>
            <person name="Gay G."/>
            <person name="Dore J."/>
            <person name="Kohler A."/>
            <person name="Nagy L.G."/>
            <person name="Floudas D."/>
            <person name="Copeland A."/>
            <person name="Barry K.W."/>
            <person name="Cichocki N."/>
            <person name="Veneault-Fourrey C."/>
            <person name="LaButti K."/>
            <person name="Lindquist E.A."/>
            <person name="Lipzen A."/>
            <person name="Lundell T."/>
            <person name="Morin E."/>
            <person name="Murat C."/>
            <person name="Sun H."/>
            <person name="Tunlid A."/>
            <person name="Henrissat B."/>
            <person name="Grigoriev I.V."/>
            <person name="Hibbett D.S."/>
            <person name="Martin F."/>
            <person name="Nordberg H.P."/>
            <person name="Cantor M.N."/>
            <person name="Hua S.X."/>
        </authorList>
    </citation>
    <scope>NUCLEOTIDE SEQUENCE [LARGE SCALE GENOMIC DNA]</scope>
    <source>
        <strain evidence="2">h7</strain>
    </source>
</reference>
<keyword evidence="2" id="KW-1185">Reference proteome</keyword>
<accession>A0A0C3BYX4</accession>
<dbReference type="Proteomes" id="UP000053424">
    <property type="component" value="Unassembled WGS sequence"/>
</dbReference>
<sequence>MDVGHTTTYYRLLPLTATQKTRQKQGSSRTGCPYVFMYSKAPFSFSNRAISASNPERYPYISMCSALSWLPGRKVVYDDHAKAIWYFYKLIIIEPSFGAHCQCPHHPHPTGALASAASPDFFPSKKEKIIIID</sequence>
<dbReference type="EMBL" id="KN831779">
    <property type="protein sequence ID" value="KIM41790.1"/>
    <property type="molecule type" value="Genomic_DNA"/>
</dbReference>
<evidence type="ECO:0000313" key="2">
    <source>
        <dbReference type="Proteomes" id="UP000053424"/>
    </source>
</evidence>
<dbReference type="HOGENOM" id="CLU_1906966_0_0_1"/>
<protein>
    <submittedName>
        <fullName evidence="1">Uncharacterized protein</fullName>
    </submittedName>
</protein>